<proteinExistence type="predicted"/>
<protein>
    <submittedName>
        <fullName evidence="1">Uncharacterized protein</fullName>
    </submittedName>
</protein>
<dbReference type="STRING" id="1817883.A3G31_00735"/>
<evidence type="ECO:0000313" key="2">
    <source>
        <dbReference type="Proteomes" id="UP000178082"/>
    </source>
</evidence>
<comment type="caution">
    <text evidence="1">The sequence shown here is derived from an EMBL/GenBank/DDBJ whole genome shotgun (WGS) entry which is preliminary data.</text>
</comment>
<dbReference type="Gene3D" id="3.90.550.10">
    <property type="entry name" value="Spore Coat Polysaccharide Biosynthesis Protein SpsA, Chain A"/>
    <property type="match status" value="1"/>
</dbReference>
<evidence type="ECO:0000313" key="1">
    <source>
        <dbReference type="EMBL" id="OGL53912.1"/>
    </source>
</evidence>
<dbReference type="InterPro" id="IPR029044">
    <property type="entry name" value="Nucleotide-diphossugar_trans"/>
</dbReference>
<gene>
    <name evidence="1" type="ORF">A3G31_00735</name>
</gene>
<accession>A0A1F7SJF8</accession>
<name>A0A1F7SJF8_9BACT</name>
<sequence length="351" mass="40892">MHGAEKNQLQDNPYLSIVIVSRNDNHSANMYRRMQVCIDGIISQMERKKISSELILVEWIPPNGRPLIKDIYSWPSKLGYCRVRTVVVPSSTVGNYDWSEDYSIRDLTPWNVGIRRARGEFILSTVIDILLSEELVDFFANKKLEKDKMYRIDRCDVNRRVLDITTIDEQLKYCEQNIIDMYTPGPFEFLLKRKIPILHDKAPGDFMLFSRERWHLIHGFPEGISPGADDLLLYMAHLSGAKQYVFKKPLSLYHIDHDSKWKKPSYVFLKKVLNKLKLPYHLVEILAGVGCKFIPSKSYLDKANIVYTQKDYVKNLIIDMVEGRRSYVYNGDNWGLGDKQMEEFIVVGARM</sequence>
<dbReference type="Proteomes" id="UP000178082">
    <property type="component" value="Unassembled WGS sequence"/>
</dbReference>
<reference evidence="1 2" key="1">
    <citation type="journal article" date="2016" name="Nat. Commun.">
        <title>Thousands of microbial genomes shed light on interconnected biogeochemical processes in an aquifer system.</title>
        <authorList>
            <person name="Anantharaman K."/>
            <person name="Brown C.T."/>
            <person name="Hug L.A."/>
            <person name="Sharon I."/>
            <person name="Castelle C.J."/>
            <person name="Probst A.J."/>
            <person name="Thomas B.C."/>
            <person name="Singh A."/>
            <person name="Wilkins M.J."/>
            <person name="Karaoz U."/>
            <person name="Brodie E.L."/>
            <person name="Williams K.H."/>
            <person name="Hubbard S.S."/>
            <person name="Banfield J.F."/>
        </authorList>
    </citation>
    <scope>NUCLEOTIDE SEQUENCE [LARGE SCALE GENOMIC DNA]</scope>
</reference>
<dbReference type="SUPFAM" id="SSF53448">
    <property type="entry name" value="Nucleotide-diphospho-sugar transferases"/>
    <property type="match status" value="1"/>
</dbReference>
<dbReference type="AlphaFoldDB" id="A0A1F7SJF8"/>
<organism evidence="1 2">
    <name type="scientific">Candidatus Schekmanbacteria bacterium RIFCSPLOWO2_12_FULL_38_15</name>
    <dbReference type="NCBI Taxonomy" id="1817883"/>
    <lineage>
        <taxon>Bacteria</taxon>
        <taxon>Candidatus Schekmaniibacteriota</taxon>
    </lineage>
</organism>
<dbReference type="EMBL" id="MGDI01000019">
    <property type="protein sequence ID" value="OGL53912.1"/>
    <property type="molecule type" value="Genomic_DNA"/>
</dbReference>